<feature type="signal peptide" evidence="1">
    <location>
        <begin position="1"/>
        <end position="28"/>
    </location>
</feature>
<dbReference type="EMBL" id="GIFC01010399">
    <property type="protein sequence ID" value="MXU92482.1"/>
    <property type="molecule type" value="Transcribed_RNA"/>
</dbReference>
<name>A0A6B0US14_IXORI</name>
<dbReference type="AlphaFoldDB" id="A0A6B0US14"/>
<feature type="chain" id="PRO_5025630873" evidence="1">
    <location>
        <begin position="29"/>
        <end position="133"/>
    </location>
</feature>
<organism evidence="2">
    <name type="scientific">Ixodes ricinus</name>
    <name type="common">Common tick</name>
    <name type="synonym">Acarus ricinus</name>
    <dbReference type="NCBI Taxonomy" id="34613"/>
    <lineage>
        <taxon>Eukaryota</taxon>
        <taxon>Metazoa</taxon>
        <taxon>Ecdysozoa</taxon>
        <taxon>Arthropoda</taxon>
        <taxon>Chelicerata</taxon>
        <taxon>Arachnida</taxon>
        <taxon>Acari</taxon>
        <taxon>Parasitiformes</taxon>
        <taxon>Ixodida</taxon>
        <taxon>Ixodoidea</taxon>
        <taxon>Ixodidae</taxon>
        <taxon>Ixodinae</taxon>
        <taxon>Ixodes</taxon>
    </lineage>
</organism>
<proteinExistence type="predicted"/>
<accession>A0A6B0US14</accession>
<evidence type="ECO:0000256" key="1">
    <source>
        <dbReference type="SAM" id="SignalP"/>
    </source>
</evidence>
<sequence>MPRAVNVARCKFVLSFALVLNSMDRICGENRQTSLKGKFFCTTATGQNLMLFSHRGVQPYDFDYKSTNLKLCEFSSLAVSVASLPPPPPSPSLRSFPPPEVIIRGMCCELYRPISLTRRHPPGGHFRYGQRKK</sequence>
<protein>
    <submittedName>
        <fullName evidence="2">Putative secreted protein</fullName>
    </submittedName>
</protein>
<evidence type="ECO:0000313" key="2">
    <source>
        <dbReference type="EMBL" id="MXU92482.1"/>
    </source>
</evidence>
<reference evidence="2" key="1">
    <citation type="submission" date="2019-12" db="EMBL/GenBank/DDBJ databases">
        <title>An insight into the sialome of adult female Ixodes ricinus ticks feeding for 6 days.</title>
        <authorList>
            <person name="Perner J."/>
            <person name="Ribeiro J.M.C."/>
        </authorList>
    </citation>
    <scope>NUCLEOTIDE SEQUENCE</scope>
    <source>
        <strain evidence="2">Semi-engorged</strain>
        <tissue evidence="2">Salivary glands</tissue>
    </source>
</reference>
<keyword evidence="1" id="KW-0732">Signal</keyword>